<dbReference type="InterPro" id="IPR000120">
    <property type="entry name" value="Amidase"/>
</dbReference>
<sequence length="437" mass="46212">MQPNRLTLTEARAAIAEGSITSEDLVRACLARIAEREPAVRAFAAVNAEGALAAARNADKALLLSDGPLGPLHGIPVGIKDVIDTADLPTEHNSIIYKGFRPGQDAACVATLRAAGAIVLGKTETIEFAAHGRNAVTRNPRDLSRTPGGSSSGSAAAVADQMIPVALGTQTGGSLIRPASFCGIFGMKPTFGTVSTEGAKRFSSSLDTIGWYTRSLEDLALITEVFEVSDASLPPPPPLHSVKLAWCRTPYWDRATAGMQATFEAAVAALRSAGATLTELDLGEAFADVNDLKERIMRAEGRVAFLNLQRTVPHLLSPGIRARMERTQDRLLLSALDRAALLRTEFDRVAAPFDAVITPAATGIAPEGLSFAGDPIFNGMWTLLHVPCITLPLLEESGLPVGLQLVGPRYNDGKILAAAATVWGILNSPDLDSLIRR</sequence>
<dbReference type="Gene3D" id="3.90.1300.10">
    <property type="entry name" value="Amidase signature (AS) domain"/>
    <property type="match status" value="1"/>
</dbReference>
<reference evidence="4 5" key="1">
    <citation type="submission" date="2015-05" db="EMBL/GenBank/DDBJ databases">
        <title>Draft genome sequence of Microvirga vignae strain BR3299, a novel nitrogen fixing bacteria isolated from Brazil semi-aired region.</title>
        <authorList>
            <person name="Zilli J.E."/>
            <person name="Passos S.R."/>
            <person name="Leite J."/>
            <person name="Baldani J.I."/>
            <person name="Xavier G.R."/>
            <person name="Rumjaneck N.G."/>
            <person name="Simoes-Araujo J.L."/>
        </authorList>
    </citation>
    <scope>NUCLEOTIDE SEQUENCE [LARGE SCALE GENOMIC DNA]</scope>
    <source>
        <strain evidence="4 5">BR3299</strain>
    </source>
</reference>
<dbReference type="RefSeq" id="WP_047191714.1">
    <property type="nucleotide sequence ID" value="NZ_LCYG01000077.1"/>
</dbReference>
<gene>
    <name evidence="4" type="ORF">AA309_24805</name>
</gene>
<accession>A0A0H1R6W1</accession>
<dbReference type="OrthoDB" id="9777859at2"/>
<dbReference type="EMBL" id="LCYG01000077">
    <property type="protein sequence ID" value="KLK90566.1"/>
    <property type="molecule type" value="Genomic_DNA"/>
</dbReference>
<evidence type="ECO:0000313" key="4">
    <source>
        <dbReference type="EMBL" id="KLK90566.1"/>
    </source>
</evidence>
<dbReference type="Proteomes" id="UP000035489">
    <property type="component" value="Unassembled WGS sequence"/>
</dbReference>
<keyword evidence="2" id="KW-0175">Coiled coil</keyword>
<dbReference type="SUPFAM" id="SSF75304">
    <property type="entry name" value="Amidase signature (AS) enzymes"/>
    <property type="match status" value="1"/>
</dbReference>
<keyword evidence="5" id="KW-1185">Reference proteome</keyword>
<evidence type="ECO:0000259" key="3">
    <source>
        <dbReference type="Pfam" id="PF01425"/>
    </source>
</evidence>
<dbReference type="PATRIC" id="fig|1225564.3.peg.6457"/>
<comment type="caution">
    <text evidence="4">The sequence shown here is derived from an EMBL/GenBank/DDBJ whole genome shotgun (WGS) entry which is preliminary data.</text>
</comment>
<protein>
    <recommendedName>
        <fullName evidence="3">Amidase domain-containing protein</fullName>
    </recommendedName>
</protein>
<dbReference type="PANTHER" id="PTHR11895:SF7">
    <property type="entry name" value="GLUTAMYL-TRNA(GLN) AMIDOTRANSFERASE SUBUNIT A, MITOCHONDRIAL"/>
    <property type="match status" value="1"/>
</dbReference>
<evidence type="ECO:0000256" key="1">
    <source>
        <dbReference type="ARBA" id="ARBA00009199"/>
    </source>
</evidence>
<dbReference type="GO" id="GO:0003824">
    <property type="term" value="F:catalytic activity"/>
    <property type="evidence" value="ECO:0007669"/>
    <property type="project" value="InterPro"/>
</dbReference>
<name>A0A0H1R6W1_9HYPH</name>
<evidence type="ECO:0000313" key="5">
    <source>
        <dbReference type="Proteomes" id="UP000035489"/>
    </source>
</evidence>
<dbReference type="AlphaFoldDB" id="A0A0H1R6W1"/>
<dbReference type="STRING" id="1225564.AA309_24805"/>
<proteinExistence type="inferred from homology"/>
<comment type="similarity">
    <text evidence="1">Belongs to the amidase family.</text>
</comment>
<organism evidence="4 5">
    <name type="scientific">Microvirga vignae</name>
    <dbReference type="NCBI Taxonomy" id="1225564"/>
    <lineage>
        <taxon>Bacteria</taxon>
        <taxon>Pseudomonadati</taxon>
        <taxon>Pseudomonadota</taxon>
        <taxon>Alphaproteobacteria</taxon>
        <taxon>Hyphomicrobiales</taxon>
        <taxon>Methylobacteriaceae</taxon>
        <taxon>Microvirga</taxon>
    </lineage>
</organism>
<evidence type="ECO:0000256" key="2">
    <source>
        <dbReference type="SAM" id="Coils"/>
    </source>
</evidence>
<dbReference type="InterPro" id="IPR023631">
    <property type="entry name" value="Amidase_dom"/>
</dbReference>
<feature type="coiled-coil region" evidence="2">
    <location>
        <begin position="282"/>
        <end position="309"/>
    </location>
</feature>
<feature type="domain" description="Amidase" evidence="3">
    <location>
        <begin position="24"/>
        <end position="416"/>
    </location>
</feature>
<dbReference type="InterPro" id="IPR036928">
    <property type="entry name" value="AS_sf"/>
</dbReference>
<dbReference type="PANTHER" id="PTHR11895">
    <property type="entry name" value="TRANSAMIDASE"/>
    <property type="match status" value="1"/>
</dbReference>
<dbReference type="Pfam" id="PF01425">
    <property type="entry name" value="Amidase"/>
    <property type="match status" value="1"/>
</dbReference>